<sequence>MNSRNIGVDLLRGLAAFMVVILHCLSFTGCLDLKTSYINFHVYYLVNCFAFCAVNIFGLISGYIGYTSEKKEEYHLSRILHLYITVLSYSLGILALYCIKNNVFIFSRGHIKYFTPFLSETWWYLTDYVAVFFFMPYINALLNTLGKEMAKRMLYLIVILFSICSIIARFLGNESFFGVKGGYSMVWLLSLYYYGAYFKKYGFPKLIERYPIRIYCAVSIFSWLGYEFIRFMLEKWGVDVTGRLYLLYYVSIPVLLQGVTLLCFFSREREAFRTEGVIGDISKLMAMTSFGVFIAHTHPLAKGILFKRFFPQDYATSSLGIVKVLGYAIVLYLLCFCVEYGRNRIYRKVLLRRKK</sequence>
<dbReference type="Proteomes" id="UP000003527">
    <property type="component" value="Unassembled WGS sequence"/>
</dbReference>
<feature type="transmembrane region" description="Helical" evidence="1">
    <location>
        <begin position="154"/>
        <end position="171"/>
    </location>
</feature>
<dbReference type="PROSITE" id="PS51257">
    <property type="entry name" value="PROKAR_LIPOPROTEIN"/>
    <property type="match status" value="1"/>
</dbReference>
<accession>G9WVT9</accession>
<organism evidence="3 4">
    <name type="scientific">Oribacterium asaccharolyticum ACB7</name>
    <dbReference type="NCBI Taxonomy" id="796944"/>
    <lineage>
        <taxon>Bacteria</taxon>
        <taxon>Bacillati</taxon>
        <taxon>Bacillota</taxon>
        <taxon>Clostridia</taxon>
        <taxon>Lachnospirales</taxon>
        <taxon>Lachnospiraceae</taxon>
        <taxon>Oribacterium</taxon>
    </lineage>
</organism>
<name>G9WVT9_9FIRM</name>
<keyword evidence="1" id="KW-0812">Transmembrane</keyword>
<feature type="transmembrane region" description="Helical" evidence="1">
    <location>
        <begin position="315"/>
        <end position="338"/>
    </location>
</feature>
<comment type="caution">
    <text evidence="3">The sequence shown here is derived from an EMBL/GenBank/DDBJ whole genome shotgun (WGS) entry which is preliminary data.</text>
</comment>
<feature type="transmembrane region" description="Helical" evidence="1">
    <location>
        <begin position="210"/>
        <end position="226"/>
    </location>
</feature>
<dbReference type="PATRIC" id="fig|796944.3.peg.1756"/>
<keyword evidence="4" id="KW-1185">Reference proteome</keyword>
<feature type="transmembrane region" description="Helical" evidence="1">
    <location>
        <begin position="41"/>
        <end position="66"/>
    </location>
</feature>
<gene>
    <name evidence="3" type="ORF">HMPREF9624_01023</name>
</gene>
<feature type="transmembrane region" description="Helical" evidence="1">
    <location>
        <begin position="246"/>
        <end position="265"/>
    </location>
</feature>
<evidence type="ECO:0000259" key="2">
    <source>
        <dbReference type="Pfam" id="PF01757"/>
    </source>
</evidence>
<feature type="transmembrane region" description="Helical" evidence="1">
    <location>
        <begin position="177"/>
        <end position="198"/>
    </location>
</feature>
<dbReference type="RefSeq" id="WP_009536836.1">
    <property type="nucleotide sequence ID" value="NZ_JH414505.1"/>
</dbReference>
<dbReference type="Pfam" id="PF01757">
    <property type="entry name" value="Acyl_transf_3"/>
    <property type="match status" value="1"/>
</dbReference>
<feature type="domain" description="Acyltransferase 3" evidence="2">
    <location>
        <begin position="6"/>
        <end position="338"/>
    </location>
</feature>
<feature type="transmembrane region" description="Helical" evidence="1">
    <location>
        <begin position="122"/>
        <end position="142"/>
    </location>
</feature>
<feature type="transmembrane region" description="Helical" evidence="1">
    <location>
        <begin position="78"/>
        <end position="97"/>
    </location>
</feature>
<feature type="transmembrane region" description="Helical" evidence="1">
    <location>
        <begin position="12"/>
        <end position="29"/>
    </location>
</feature>
<evidence type="ECO:0000256" key="1">
    <source>
        <dbReference type="SAM" id="Phobius"/>
    </source>
</evidence>
<evidence type="ECO:0000313" key="4">
    <source>
        <dbReference type="Proteomes" id="UP000003527"/>
    </source>
</evidence>
<dbReference type="AlphaFoldDB" id="G9WVT9"/>
<evidence type="ECO:0000313" key="3">
    <source>
        <dbReference type="EMBL" id="EHL10876.1"/>
    </source>
</evidence>
<dbReference type="EMBL" id="AFZD01000018">
    <property type="protein sequence ID" value="EHL10876.1"/>
    <property type="molecule type" value="Genomic_DNA"/>
</dbReference>
<dbReference type="GO" id="GO:0016747">
    <property type="term" value="F:acyltransferase activity, transferring groups other than amino-acyl groups"/>
    <property type="evidence" value="ECO:0007669"/>
    <property type="project" value="InterPro"/>
</dbReference>
<reference evidence="3 4" key="1">
    <citation type="submission" date="2011-08" db="EMBL/GenBank/DDBJ databases">
        <title>The Genome Sequence of Oribacterium sp. ACB7.</title>
        <authorList>
            <consortium name="The Broad Institute Genome Sequencing Platform"/>
            <person name="Earl A."/>
            <person name="Ward D."/>
            <person name="Feldgarden M."/>
            <person name="Gevers D."/>
            <person name="Sizova M."/>
            <person name="Hazen A."/>
            <person name="Epstein S."/>
            <person name="Young S.K."/>
            <person name="Zeng Q."/>
            <person name="Gargeya S."/>
            <person name="Fitzgerald M."/>
            <person name="Haas B."/>
            <person name="Abouelleil A."/>
            <person name="Alvarado L."/>
            <person name="Arachchi H.M."/>
            <person name="Berlin A."/>
            <person name="Brown A."/>
            <person name="Chapman S.B."/>
            <person name="Chen Z."/>
            <person name="Dunbar C."/>
            <person name="Freedman E."/>
            <person name="Gearin G."/>
            <person name="Gellesch M."/>
            <person name="Goldberg J."/>
            <person name="Griggs A."/>
            <person name="Gujja S."/>
            <person name="Heiman D."/>
            <person name="Howarth C."/>
            <person name="Larson L."/>
            <person name="Lui A."/>
            <person name="MacDonald P.J.P."/>
            <person name="Montmayeur A."/>
            <person name="Murphy C."/>
            <person name="Neiman D."/>
            <person name="Pearson M."/>
            <person name="Priest M."/>
            <person name="Roberts A."/>
            <person name="Saif S."/>
            <person name="Shea T."/>
            <person name="Shenoy N."/>
            <person name="Sisk P."/>
            <person name="Stolte C."/>
            <person name="Sykes S."/>
            <person name="Wortman J."/>
            <person name="Nusbaum C."/>
            <person name="Birren B."/>
        </authorList>
    </citation>
    <scope>NUCLEOTIDE SEQUENCE [LARGE SCALE GENOMIC DNA]</scope>
    <source>
        <strain evidence="3 4">ACB7</strain>
    </source>
</reference>
<keyword evidence="1" id="KW-1133">Transmembrane helix</keyword>
<keyword evidence="1" id="KW-0472">Membrane</keyword>
<protein>
    <recommendedName>
        <fullName evidence="2">Acyltransferase 3 domain-containing protein</fullName>
    </recommendedName>
</protein>
<feature type="transmembrane region" description="Helical" evidence="1">
    <location>
        <begin position="277"/>
        <end position="295"/>
    </location>
</feature>
<dbReference type="HOGENOM" id="CLU_061343_0_1_9"/>
<proteinExistence type="predicted"/>
<dbReference type="InterPro" id="IPR002656">
    <property type="entry name" value="Acyl_transf_3_dom"/>
</dbReference>